<dbReference type="Gene3D" id="1.10.260.40">
    <property type="entry name" value="lambda repressor-like DNA-binding domains"/>
    <property type="match status" value="1"/>
</dbReference>
<keyword evidence="3" id="KW-1185">Reference proteome</keyword>
<dbReference type="InterPro" id="IPR001387">
    <property type="entry name" value="Cro/C1-type_HTH"/>
</dbReference>
<dbReference type="PROSITE" id="PS50943">
    <property type="entry name" value="HTH_CROC1"/>
    <property type="match status" value="1"/>
</dbReference>
<name>A0ABS1YD70_9ACTN</name>
<feature type="domain" description="HTH cro/C1-type" evidence="1">
    <location>
        <begin position="32"/>
        <end position="74"/>
    </location>
</feature>
<dbReference type="Proteomes" id="UP000622245">
    <property type="component" value="Unassembled WGS sequence"/>
</dbReference>
<dbReference type="InterPro" id="IPR010982">
    <property type="entry name" value="Lambda_DNA-bd_dom_sf"/>
</dbReference>
<gene>
    <name evidence="2" type="ORF">JM949_07795</name>
</gene>
<evidence type="ECO:0000259" key="1">
    <source>
        <dbReference type="PROSITE" id="PS50943"/>
    </source>
</evidence>
<evidence type="ECO:0000313" key="3">
    <source>
        <dbReference type="Proteomes" id="UP000622245"/>
    </source>
</evidence>
<accession>A0ABS1YD70</accession>
<comment type="caution">
    <text evidence="2">The sequence shown here is derived from an EMBL/GenBank/DDBJ whole genome shotgun (WGS) entry which is preliminary data.</text>
</comment>
<reference evidence="2 3" key="1">
    <citation type="submission" date="2021-01" db="EMBL/GenBank/DDBJ databases">
        <title>Draft genome sequence of Micromonospora sp. strain STR1s_6.</title>
        <authorList>
            <person name="Karlyshev A."/>
            <person name="Jawad R."/>
        </authorList>
    </citation>
    <scope>NUCLEOTIDE SEQUENCE [LARGE SCALE GENOMIC DNA]</scope>
    <source>
        <strain evidence="2 3">STR1S-6</strain>
    </source>
</reference>
<dbReference type="Pfam" id="PF01381">
    <property type="entry name" value="HTH_3"/>
    <property type="match status" value="1"/>
</dbReference>
<protein>
    <submittedName>
        <fullName evidence="2">Helix-turn-helix transcriptional regulator</fullName>
    </submittedName>
</protein>
<organism evidence="2 3">
    <name type="scientific">Micromonospora tarensis</name>
    <dbReference type="NCBI Taxonomy" id="2806100"/>
    <lineage>
        <taxon>Bacteria</taxon>
        <taxon>Bacillati</taxon>
        <taxon>Actinomycetota</taxon>
        <taxon>Actinomycetes</taxon>
        <taxon>Micromonosporales</taxon>
        <taxon>Micromonosporaceae</taxon>
        <taxon>Micromonospora</taxon>
    </lineage>
</organism>
<dbReference type="CDD" id="cd00093">
    <property type="entry name" value="HTH_XRE"/>
    <property type="match status" value="1"/>
</dbReference>
<sequence length="148" mass="16051">MSTTWGPAAGAALRAYVLQHAANADAGLQRVADISRATGTKPSVYSKWFAGTEQPSVSSLEKLAPVIKAPLPELLVLACRVRAEDLGMESAPEAPEVLGHPLARELDAMLAEDSPLTAAERSEIEGFFDRYLEPYRRAMKTKSRRRAS</sequence>
<dbReference type="EMBL" id="JAEVHL010000021">
    <property type="protein sequence ID" value="MBM0275366.1"/>
    <property type="molecule type" value="Genomic_DNA"/>
</dbReference>
<evidence type="ECO:0000313" key="2">
    <source>
        <dbReference type="EMBL" id="MBM0275366.1"/>
    </source>
</evidence>
<dbReference type="RefSeq" id="WP_203147763.1">
    <property type="nucleotide sequence ID" value="NZ_JAEVHL010000021.1"/>
</dbReference>
<proteinExistence type="predicted"/>